<dbReference type="InterPro" id="IPR029063">
    <property type="entry name" value="SAM-dependent_MTases_sf"/>
</dbReference>
<keyword evidence="4" id="KW-1185">Reference proteome</keyword>
<evidence type="ECO:0000313" key="3">
    <source>
        <dbReference type="EMBL" id="KAK1757828.1"/>
    </source>
</evidence>
<sequence length="344" mass="38514">MSSNDAPAAAPEAASSKPAHILPAEHWAKQKVEEENDSDVSSSTASISESIFDYRSIHGRSFHSNKSTDAQYWTPNDNKQIEAGEIIHHLITLIRDDKLHWAPLKKDIKTVLDVGTGSGIWAIDFADQNPDANVIGTDISPTQPAWVPPNLKFEIEDATLPWTFPADHFDFIHMRYLFGSIPDWNGLLAQAYKATKPGGWVESYEASCVFRSDDGTLVEGSPMDQWGKVFVEAGKKFGRPFDVVGEGLVPEAFKAAGFVNIQTKDVKCPMNSWARDKKLQEIGAYALAAVDQDIEGWILFIWSQVMGWEKSEIEAFVVHLRRQLRDRKVHAYCLMRGVWGQKPE</sequence>
<name>A0AAJ0FC05_9PEZI</name>
<dbReference type="AlphaFoldDB" id="A0AAJ0FC05"/>
<dbReference type="CDD" id="cd02440">
    <property type="entry name" value="AdoMet_MTases"/>
    <property type="match status" value="1"/>
</dbReference>
<accession>A0AAJ0FC05</accession>
<dbReference type="Proteomes" id="UP001239445">
    <property type="component" value="Unassembled WGS sequence"/>
</dbReference>
<dbReference type="GO" id="GO:0008168">
    <property type="term" value="F:methyltransferase activity"/>
    <property type="evidence" value="ECO:0007669"/>
    <property type="project" value="TreeGrafter"/>
</dbReference>
<protein>
    <submittedName>
        <fullName evidence="3">Phosphomethylethanolamine N-methyltransferase</fullName>
    </submittedName>
</protein>
<evidence type="ECO:0000256" key="2">
    <source>
        <dbReference type="SAM" id="MobiDB-lite"/>
    </source>
</evidence>
<dbReference type="PANTHER" id="PTHR43591">
    <property type="entry name" value="METHYLTRANSFERASE"/>
    <property type="match status" value="1"/>
</dbReference>
<dbReference type="PANTHER" id="PTHR43591:SF10">
    <property type="entry name" value="ABC TRANSMEMBRANE TYPE-1 DOMAIN-CONTAINING PROTEIN-RELATED"/>
    <property type="match status" value="1"/>
</dbReference>
<reference evidence="3" key="1">
    <citation type="submission" date="2023-06" db="EMBL/GenBank/DDBJ databases">
        <title>Genome-scale phylogeny and comparative genomics of the fungal order Sordariales.</title>
        <authorList>
            <consortium name="Lawrence Berkeley National Laboratory"/>
            <person name="Hensen N."/>
            <person name="Bonometti L."/>
            <person name="Westerberg I."/>
            <person name="Brannstrom I.O."/>
            <person name="Guillou S."/>
            <person name="Cros-Aarteil S."/>
            <person name="Calhoun S."/>
            <person name="Haridas S."/>
            <person name="Kuo A."/>
            <person name="Mondo S."/>
            <person name="Pangilinan J."/>
            <person name="Riley R."/>
            <person name="Labutti K."/>
            <person name="Andreopoulos B."/>
            <person name="Lipzen A."/>
            <person name="Chen C."/>
            <person name="Yanf M."/>
            <person name="Daum C."/>
            <person name="Ng V."/>
            <person name="Clum A."/>
            <person name="Steindorff A."/>
            <person name="Ohm R."/>
            <person name="Martin F."/>
            <person name="Silar P."/>
            <person name="Natvig D."/>
            <person name="Lalanne C."/>
            <person name="Gautier V."/>
            <person name="Ament-Velasquez S.L."/>
            <person name="Kruys A."/>
            <person name="Hutchinson M.I."/>
            <person name="Powell A.J."/>
            <person name="Barry K."/>
            <person name="Miller A.N."/>
            <person name="Grigoriev I.V."/>
            <person name="Debuchy R."/>
            <person name="Gladieux P."/>
            <person name="Thoren M.H."/>
            <person name="Johannesson H."/>
        </authorList>
    </citation>
    <scope>NUCLEOTIDE SEQUENCE</scope>
    <source>
        <strain evidence="3">PSN4</strain>
    </source>
</reference>
<evidence type="ECO:0000256" key="1">
    <source>
        <dbReference type="ARBA" id="ARBA00038158"/>
    </source>
</evidence>
<feature type="region of interest" description="Disordered" evidence="2">
    <location>
        <begin position="1"/>
        <end position="44"/>
    </location>
</feature>
<evidence type="ECO:0000313" key="4">
    <source>
        <dbReference type="Proteomes" id="UP001239445"/>
    </source>
</evidence>
<comment type="similarity">
    <text evidence="1">Belongs to the methyltransferase superfamily. LaeA methyltransferase family.</text>
</comment>
<gene>
    <name evidence="3" type="ORF">QBC47DRAFT_377063</name>
</gene>
<dbReference type="SUPFAM" id="SSF53335">
    <property type="entry name" value="S-adenosyl-L-methionine-dependent methyltransferases"/>
    <property type="match status" value="1"/>
</dbReference>
<dbReference type="Pfam" id="PF13489">
    <property type="entry name" value="Methyltransf_23"/>
    <property type="match status" value="1"/>
</dbReference>
<dbReference type="EMBL" id="MU839830">
    <property type="protein sequence ID" value="KAK1757828.1"/>
    <property type="molecule type" value="Genomic_DNA"/>
</dbReference>
<comment type="caution">
    <text evidence="3">The sequence shown here is derived from an EMBL/GenBank/DDBJ whole genome shotgun (WGS) entry which is preliminary data.</text>
</comment>
<organism evidence="3 4">
    <name type="scientific">Echria macrotheca</name>
    <dbReference type="NCBI Taxonomy" id="438768"/>
    <lineage>
        <taxon>Eukaryota</taxon>
        <taxon>Fungi</taxon>
        <taxon>Dikarya</taxon>
        <taxon>Ascomycota</taxon>
        <taxon>Pezizomycotina</taxon>
        <taxon>Sordariomycetes</taxon>
        <taxon>Sordariomycetidae</taxon>
        <taxon>Sordariales</taxon>
        <taxon>Schizotheciaceae</taxon>
        <taxon>Echria</taxon>
    </lineage>
</organism>
<proteinExistence type="inferred from homology"/>
<dbReference type="Gene3D" id="3.40.50.150">
    <property type="entry name" value="Vaccinia Virus protein VP39"/>
    <property type="match status" value="1"/>
</dbReference>
<feature type="compositionally biased region" description="Low complexity" evidence="2">
    <location>
        <begin position="1"/>
        <end position="19"/>
    </location>
</feature>